<sequence length="234" mass="25706">MIRLFGGSIRLFWLLGRPSGSSRPLSTGRCRASRAFHPMSVLGWSFLHLVFPAAGYMTAVNFLVVRPVFPSWGALAVVVRSLWPLLDGAPQLLVLSCCLPSEVLDAGRDGLHLSLDQGHGRIGTGPVITSTFHTRGQSVYDPFCSKNDSSLLSRSHRRRQLIMPKVNGHGHVLTRTDGACTDGRIYLQNRKNVKECTSGGPVGEPPMLKLNVCYLEQNINSKSVEVRKRVCTLV</sequence>
<dbReference type="EMBL" id="OIVN01006439">
    <property type="protein sequence ID" value="SPD33156.1"/>
    <property type="molecule type" value="Genomic_DNA"/>
</dbReference>
<proteinExistence type="predicted"/>
<dbReference type="AlphaFoldDB" id="A0A2N9J6X0"/>
<name>A0A2N9J6X0_FAGSY</name>
<reference evidence="1" key="1">
    <citation type="submission" date="2018-02" db="EMBL/GenBank/DDBJ databases">
        <authorList>
            <person name="Cohen D.B."/>
            <person name="Kent A.D."/>
        </authorList>
    </citation>
    <scope>NUCLEOTIDE SEQUENCE</scope>
</reference>
<organism evidence="1">
    <name type="scientific">Fagus sylvatica</name>
    <name type="common">Beechnut</name>
    <dbReference type="NCBI Taxonomy" id="28930"/>
    <lineage>
        <taxon>Eukaryota</taxon>
        <taxon>Viridiplantae</taxon>
        <taxon>Streptophyta</taxon>
        <taxon>Embryophyta</taxon>
        <taxon>Tracheophyta</taxon>
        <taxon>Spermatophyta</taxon>
        <taxon>Magnoliopsida</taxon>
        <taxon>eudicotyledons</taxon>
        <taxon>Gunneridae</taxon>
        <taxon>Pentapetalae</taxon>
        <taxon>rosids</taxon>
        <taxon>fabids</taxon>
        <taxon>Fagales</taxon>
        <taxon>Fagaceae</taxon>
        <taxon>Fagus</taxon>
    </lineage>
</organism>
<accession>A0A2N9J6X0</accession>
<evidence type="ECO:0000313" key="1">
    <source>
        <dbReference type="EMBL" id="SPD33156.1"/>
    </source>
</evidence>
<gene>
    <name evidence="1" type="ORF">FSB_LOCUS61038</name>
</gene>
<protein>
    <submittedName>
        <fullName evidence="1">Uncharacterized protein</fullName>
    </submittedName>
</protein>